<dbReference type="EMBL" id="LAZR01015831">
    <property type="protein sequence ID" value="KKM07159.1"/>
    <property type="molecule type" value="Genomic_DNA"/>
</dbReference>
<name>A0A0F9H7T0_9ZZZZ</name>
<gene>
    <name evidence="1" type="ORF">LCGC14_1736700</name>
</gene>
<proteinExistence type="predicted"/>
<feature type="non-terminal residue" evidence="1">
    <location>
        <position position="29"/>
    </location>
</feature>
<organism evidence="1">
    <name type="scientific">marine sediment metagenome</name>
    <dbReference type="NCBI Taxonomy" id="412755"/>
    <lineage>
        <taxon>unclassified sequences</taxon>
        <taxon>metagenomes</taxon>
        <taxon>ecological metagenomes</taxon>
    </lineage>
</organism>
<evidence type="ECO:0000313" key="1">
    <source>
        <dbReference type="EMBL" id="KKM07159.1"/>
    </source>
</evidence>
<accession>A0A0F9H7T0</accession>
<protein>
    <submittedName>
        <fullName evidence="1">Uncharacterized protein</fullName>
    </submittedName>
</protein>
<reference evidence="1" key="1">
    <citation type="journal article" date="2015" name="Nature">
        <title>Complex archaea that bridge the gap between prokaryotes and eukaryotes.</title>
        <authorList>
            <person name="Spang A."/>
            <person name="Saw J.H."/>
            <person name="Jorgensen S.L."/>
            <person name="Zaremba-Niedzwiedzka K."/>
            <person name="Martijn J."/>
            <person name="Lind A.E."/>
            <person name="van Eijk R."/>
            <person name="Schleper C."/>
            <person name="Guy L."/>
            <person name="Ettema T.J."/>
        </authorList>
    </citation>
    <scope>NUCLEOTIDE SEQUENCE</scope>
</reference>
<dbReference type="AlphaFoldDB" id="A0A0F9H7T0"/>
<comment type="caution">
    <text evidence="1">The sequence shown here is derived from an EMBL/GenBank/DDBJ whole genome shotgun (WGS) entry which is preliminary data.</text>
</comment>
<sequence length="29" mass="3460">MVFIFEKNVRTKYGKYTYICLGHNAYENG</sequence>